<dbReference type="AlphaFoldDB" id="A0AAQ3MKN7"/>
<name>A0AAQ3MKN7_VIGMU</name>
<evidence type="ECO:0000256" key="1">
    <source>
        <dbReference type="SAM" id="Phobius"/>
    </source>
</evidence>
<evidence type="ECO:0000313" key="2">
    <source>
        <dbReference type="EMBL" id="WVY93001.1"/>
    </source>
</evidence>
<dbReference type="Proteomes" id="UP001374535">
    <property type="component" value="Chromosome 10"/>
</dbReference>
<keyword evidence="3" id="KW-1185">Reference proteome</keyword>
<dbReference type="EMBL" id="CP144691">
    <property type="protein sequence ID" value="WVY93001.1"/>
    <property type="molecule type" value="Genomic_DNA"/>
</dbReference>
<gene>
    <name evidence="2" type="ORF">V8G54_032089</name>
</gene>
<reference evidence="2 3" key="1">
    <citation type="journal article" date="2023" name="Life. Sci Alliance">
        <title>Evolutionary insights into 3D genome organization and epigenetic landscape of Vigna mungo.</title>
        <authorList>
            <person name="Junaid A."/>
            <person name="Singh B."/>
            <person name="Bhatia S."/>
        </authorList>
    </citation>
    <scope>NUCLEOTIDE SEQUENCE [LARGE SCALE GENOMIC DNA]</scope>
    <source>
        <strain evidence="2">Urdbean</strain>
    </source>
</reference>
<accession>A0AAQ3MKN7</accession>
<sequence>MLLKLKEKFYSIRQVTMLLSPESNKLKQTNRKPCQINKIKAQCPLCKSPISYANLKVVLARNFQFFTRLSIIHMKGVTITTLFFTSSITPLIVKNRKKRKGIPG</sequence>
<feature type="transmembrane region" description="Helical" evidence="1">
    <location>
        <begin position="71"/>
        <end position="93"/>
    </location>
</feature>
<keyword evidence="1" id="KW-0812">Transmembrane</keyword>
<keyword evidence="1" id="KW-1133">Transmembrane helix</keyword>
<proteinExistence type="predicted"/>
<keyword evidence="1" id="KW-0472">Membrane</keyword>
<protein>
    <submittedName>
        <fullName evidence="2">Uncharacterized protein</fullName>
    </submittedName>
</protein>
<organism evidence="2 3">
    <name type="scientific">Vigna mungo</name>
    <name type="common">Black gram</name>
    <name type="synonym">Phaseolus mungo</name>
    <dbReference type="NCBI Taxonomy" id="3915"/>
    <lineage>
        <taxon>Eukaryota</taxon>
        <taxon>Viridiplantae</taxon>
        <taxon>Streptophyta</taxon>
        <taxon>Embryophyta</taxon>
        <taxon>Tracheophyta</taxon>
        <taxon>Spermatophyta</taxon>
        <taxon>Magnoliopsida</taxon>
        <taxon>eudicotyledons</taxon>
        <taxon>Gunneridae</taxon>
        <taxon>Pentapetalae</taxon>
        <taxon>rosids</taxon>
        <taxon>fabids</taxon>
        <taxon>Fabales</taxon>
        <taxon>Fabaceae</taxon>
        <taxon>Papilionoideae</taxon>
        <taxon>50 kb inversion clade</taxon>
        <taxon>NPAAA clade</taxon>
        <taxon>indigoferoid/millettioid clade</taxon>
        <taxon>Phaseoleae</taxon>
        <taxon>Vigna</taxon>
    </lineage>
</organism>
<evidence type="ECO:0000313" key="3">
    <source>
        <dbReference type="Proteomes" id="UP001374535"/>
    </source>
</evidence>